<dbReference type="EMBL" id="GEDG01013777">
    <property type="protein sequence ID" value="JAP24989.1"/>
    <property type="molecule type" value="Transcribed_RNA"/>
</dbReference>
<evidence type="ECO:0000313" key="2">
    <source>
        <dbReference type="EMBL" id="JAP24989.1"/>
    </source>
</evidence>
<sequence length="87" mass="10414">MWCSQHFLSFPSSFSLVHHRSSYYSLSMDCSEPYFFCTLFHNFLFILFFLSLFSFLYGGVPFFQNHELKETFIALLDFPFSFHHTPT</sequence>
<protein>
    <submittedName>
        <fullName evidence="2">Putative ovule protein</fullName>
    </submittedName>
</protein>
<proteinExistence type="predicted"/>
<keyword evidence="1" id="KW-0812">Transmembrane</keyword>
<name>A0A0V0HXD5_SOLCH</name>
<keyword evidence="1" id="KW-1133">Transmembrane helix</keyword>
<organism evidence="2">
    <name type="scientific">Solanum chacoense</name>
    <name type="common">Chaco potato</name>
    <dbReference type="NCBI Taxonomy" id="4108"/>
    <lineage>
        <taxon>Eukaryota</taxon>
        <taxon>Viridiplantae</taxon>
        <taxon>Streptophyta</taxon>
        <taxon>Embryophyta</taxon>
        <taxon>Tracheophyta</taxon>
        <taxon>Spermatophyta</taxon>
        <taxon>Magnoliopsida</taxon>
        <taxon>eudicotyledons</taxon>
        <taxon>Gunneridae</taxon>
        <taxon>Pentapetalae</taxon>
        <taxon>asterids</taxon>
        <taxon>lamiids</taxon>
        <taxon>Solanales</taxon>
        <taxon>Solanaceae</taxon>
        <taxon>Solanoideae</taxon>
        <taxon>Solaneae</taxon>
        <taxon>Solanum</taxon>
    </lineage>
</organism>
<evidence type="ECO:0000256" key="1">
    <source>
        <dbReference type="SAM" id="Phobius"/>
    </source>
</evidence>
<accession>A0A0V0HXD5</accession>
<keyword evidence="1" id="KW-0472">Membrane</keyword>
<reference evidence="2" key="1">
    <citation type="submission" date="2015-12" db="EMBL/GenBank/DDBJ databases">
        <title>Gene expression during late stages of embryo sac development: a critical building block for successful pollen-pistil interactions.</title>
        <authorList>
            <person name="Liu Y."/>
            <person name="Joly V."/>
            <person name="Sabar M."/>
            <person name="Matton D.P."/>
        </authorList>
    </citation>
    <scope>NUCLEOTIDE SEQUENCE</scope>
</reference>
<feature type="transmembrane region" description="Helical" evidence="1">
    <location>
        <begin position="33"/>
        <end position="57"/>
    </location>
</feature>
<dbReference type="AlphaFoldDB" id="A0A0V0HXD5"/>